<dbReference type="InterPro" id="IPR050366">
    <property type="entry name" value="BP-dependent_transpt_permease"/>
</dbReference>
<feature type="region of interest" description="Disordered" evidence="8">
    <location>
        <begin position="1"/>
        <end position="32"/>
    </location>
</feature>
<dbReference type="Gene3D" id="1.10.3720.10">
    <property type="entry name" value="MetI-like"/>
    <property type="match status" value="1"/>
</dbReference>
<reference evidence="10 11" key="1">
    <citation type="submission" date="2019-12" db="EMBL/GenBank/DDBJ databases">
        <title>Halocatena pleomorpha gen. nov. sp. nov., an extremely halophilic archaeon of family Halobacteriaceae isolated from saltpan soil.</title>
        <authorList>
            <person name="Pal Y."/>
            <person name="Verma A."/>
            <person name="Krishnamurthi S."/>
            <person name="Kumar P."/>
        </authorList>
    </citation>
    <scope>NUCLEOTIDE SEQUENCE [LARGE SCALE GENOMIC DNA]</scope>
    <source>
        <strain evidence="10 11">JCM 16495</strain>
    </source>
</reference>
<sequence length="333" mass="36135">MSTDTTDGKEPVKELRTRVAKDPDEPTQPTEASVGWRYTLEQIHRDRTARLGLYIIGFMTGLAVFAWVDSALLDYAIAERFLYHPEQDPVGTVTLLPPFGFENVFGAGVIEHPLGTDHRGRDILVRLIYGSRIAMTVGIGATGIGLVLGTAVGAVAGYYGGWVDDVLMRIVETVYAIPFLVLVIAFMTAFGRDLTFAMVGVAIASVPVFARLIRSRVVSVREEVYIEAAQAVGVKDRNIIVRHLIPNSFAPVVVQATLQVGVNILTVAGLSFLGFGAQPPTPSWGQMLAQSRGFMLPDPWFSVWPGIAILVTVIGFNLVGDGLRDALDPNLRN</sequence>
<evidence type="ECO:0000256" key="6">
    <source>
        <dbReference type="ARBA" id="ARBA00023136"/>
    </source>
</evidence>
<comment type="subcellular location">
    <subcellularLocation>
        <location evidence="1 7">Cell membrane</location>
        <topology evidence="1 7">Multi-pass membrane protein</topology>
    </subcellularLocation>
</comment>
<name>A0A6B0GQ35_9EURY</name>
<evidence type="ECO:0000256" key="5">
    <source>
        <dbReference type="ARBA" id="ARBA00022989"/>
    </source>
</evidence>
<keyword evidence="11" id="KW-1185">Reference proteome</keyword>
<dbReference type="OrthoDB" id="312811at2157"/>
<feature type="transmembrane region" description="Helical" evidence="7">
    <location>
        <begin position="194"/>
        <end position="213"/>
    </location>
</feature>
<dbReference type="Pfam" id="PF00528">
    <property type="entry name" value="BPD_transp_1"/>
    <property type="match status" value="1"/>
</dbReference>
<feature type="transmembrane region" description="Helical" evidence="7">
    <location>
        <begin position="301"/>
        <end position="319"/>
    </location>
</feature>
<dbReference type="RefSeq" id="WP_158206608.1">
    <property type="nucleotide sequence ID" value="NZ_WSZK01000048.1"/>
</dbReference>
<dbReference type="Proteomes" id="UP000451471">
    <property type="component" value="Unassembled WGS sequence"/>
</dbReference>
<feature type="transmembrane region" description="Helical" evidence="7">
    <location>
        <begin position="252"/>
        <end position="277"/>
    </location>
</feature>
<feature type="transmembrane region" description="Helical" evidence="7">
    <location>
        <begin position="51"/>
        <end position="68"/>
    </location>
</feature>
<feature type="domain" description="ABC transmembrane type-1" evidence="9">
    <location>
        <begin position="131"/>
        <end position="320"/>
    </location>
</feature>
<dbReference type="InterPro" id="IPR000515">
    <property type="entry name" value="MetI-like"/>
</dbReference>
<evidence type="ECO:0000313" key="11">
    <source>
        <dbReference type="Proteomes" id="UP000451471"/>
    </source>
</evidence>
<evidence type="ECO:0000256" key="2">
    <source>
        <dbReference type="ARBA" id="ARBA00022448"/>
    </source>
</evidence>
<dbReference type="SUPFAM" id="SSF161098">
    <property type="entry name" value="MetI-like"/>
    <property type="match status" value="1"/>
</dbReference>
<dbReference type="EMBL" id="WSZK01000048">
    <property type="protein sequence ID" value="MWG36962.1"/>
    <property type="molecule type" value="Genomic_DNA"/>
</dbReference>
<dbReference type="GO" id="GO:0005886">
    <property type="term" value="C:plasma membrane"/>
    <property type="evidence" value="ECO:0007669"/>
    <property type="project" value="UniProtKB-SubCell"/>
</dbReference>
<dbReference type="PROSITE" id="PS50928">
    <property type="entry name" value="ABC_TM1"/>
    <property type="match status" value="1"/>
</dbReference>
<proteinExistence type="inferred from homology"/>
<keyword evidence="3" id="KW-1003">Cell membrane</keyword>
<feature type="compositionally biased region" description="Basic and acidic residues" evidence="8">
    <location>
        <begin position="1"/>
        <end position="24"/>
    </location>
</feature>
<comment type="caution">
    <text evidence="10">The sequence shown here is derived from an EMBL/GenBank/DDBJ whole genome shotgun (WGS) entry which is preliminary data.</text>
</comment>
<keyword evidence="5 7" id="KW-1133">Transmembrane helix</keyword>
<dbReference type="PANTHER" id="PTHR43386:SF1">
    <property type="entry name" value="D,D-DIPEPTIDE TRANSPORT SYSTEM PERMEASE PROTEIN DDPC-RELATED"/>
    <property type="match status" value="1"/>
</dbReference>
<evidence type="ECO:0000259" key="9">
    <source>
        <dbReference type="PROSITE" id="PS50928"/>
    </source>
</evidence>
<keyword evidence="2 7" id="KW-0813">Transport</keyword>
<evidence type="ECO:0000256" key="1">
    <source>
        <dbReference type="ARBA" id="ARBA00004651"/>
    </source>
</evidence>
<dbReference type="PANTHER" id="PTHR43386">
    <property type="entry name" value="OLIGOPEPTIDE TRANSPORT SYSTEM PERMEASE PROTEIN APPC"/>
    <property type="match status" value="1"/>
</dbReference>
<feature type="transmembrane region" description="Helical" evidence="7">
    <location>
        <begin position="133"/>
        <end position="159"/>
    </location>
</feature>
<comment type="similarity">
    <text evidence="7">Belongs to the binding-protein-dependent transport system permease family.</text>
</comment>
<dbReference type="InterPro" id="IPR035906">
    <property type="entry name" value="MetI-like_sf"/>
</dbReference>
<evidence type="ECO:0000256" key="7">
    <source>
        <dbReference type="RuleBase" id="RU363032"/>
    </source>
</evidence>
<evidence type="ECO:0000313" key="10">
    <source>
        <dbReference type="EMBL" id="MWG36962.1"/>
    </source>
</evidence>
<dbReference type="CDD" id="cd06261">
    <property type="entry name" value="TM_PBP2"/>
    <property type="match status" value="1"/>
</dbReference>
<evidence type="ECO:0000256" key="4">
    <source>
        <dbReference type="ARBA" id="ARBA00022692"/>
    </source>
</evidence>
<gene>
    <name evidence="10" type="ORF">GQS65_21160</name>
</gene>
<feature type="transmembrane region" description="Helical" evidence="7">
    <location>
        <begin position="166"/>
        <end position="188"/>
    </location>
</feature>
<keyword evidence="6 7" id="KW-0472">Membrane</keyword>
<keyword evidence="4 7" id="KW-0812">Transmembrane</keyword>
<evidence type="ECO:0000256" key="3">
    <source>
        <dbReference type="ARBA" id="ARBA00022475"/>
    </source>
</evidence>
<evidence type="ECO:0000256" key="8">
    <source>
        <dbReference type="SAM" id="MobiDB-lite"/>
    </source>
</evidence>
<dbReference type="AlphaFoldDB" id="A0A6B0GQ35"/>
<protein>
    <submittedName>
        <fullName evidence="10">ABC transporter permease subunit</fullName>
    </submittedName>
</protein>
<dbReference type="GO" id="GO:0055085">
    <property type="term" value="P:transmembrane transport"/>
    <property type="evidence" value="ECO:0007669"/>
    <property type="project" value="InterPro"/>
</dbReference>
<accession>A0A6B0GQ35</accession>
<organism evidence="10 11">
    <name type="scientific">Halomarina oriensis</name>
    <dbReference type="NCBI Taxonomy" id="671145"/>
    <lineage>
        <taxon>Archaea</taxon>
        <taxon>Methanobacteriati</taxon>
        <taxon>Methanobacteriota</taxon>
        <taxon>Stenosarchaea group</taxon>
        <taxon>Halobacteria</taxon>
        <taxon>Halobacteriales</taxon>
        <taxon>Natronomonadaceae</taxon>
        <taxon>Halomarina</taxon>
    </lineage>
</organism>